<dbReference type="AlphaFoldDB" id="A0A0T7APM7"/>
<evidence type="ECO:0000313" key="1">
    <source>
        <dbReference type="EMBL" id="BAU19054.1"/>
    </source>
</evidence>
<name>A0A0T7APM7_PREIN</name>
<dbReference type="EMBL" id="AP014598">
    <property type="protein sequence ID" value="BAU19054.1"/>
    <property type="molecule type" value="Genomic_DNA"/>
</dbReference>
<dbReference type="Proteomes" id="UP000217431">
    <property type="component" value="Chromosome II"/>
</dbReference>
<accession>A0A0T7APM7</accession>
<protein>
    <submittedName>
        <fullName evidence="1">Uncharacterized protein</fullName>
    </submittedName>
</protein>
<evidence type="ECO:0000313" key="2">
    <source>
        <dbReference type="Proteomes" id="UP000217431"/>
    </source>
</evidence>
<organism evidence="1 2">
    <name type="scientific">Prevotella intermedia</name>
    <dbReference type="NCBI Taxonomy" id="28131"/>
    <lineage>
        <taxon>Bacteria</taxon>
        <taxon>Pseudomonadati</taxon>
        <taxon>Bacteroidota</taxon>
        <taxon>Bacteroidia</taxon>
        <taxon>Bacteroidales</taxon>
        <taxon>Prevotellaceae</taxon>
        <taxon>Prevotella</taxon>
    </lineage>
</organism>
<gene>
    <name evidence="1" type="ORF">PIOMA14_II_0549</name>
</gene>
<reference evidence="1 2" key="1">
    <citation type="journal article" date="2016" name="DNA Res.">
        <title>The complete genome sequencing of Prevotella intermedia strain OMA14 and a subsequent fine-scale, intra-species genomic comparison reveal an unusual amplification of conjugative and mobile transposons and identify a novel Prevotella-lineage-specific repeat.</title>
        <authorList>
            <person name="Naito M."/>
            <person name="Ogura Y."/>
            <person name="Itoh T."/>
            <person name="Shoji M."/>
            <person name="Okamoto M."/>
            <person name="Hayashi T."/>
            <person name="Nakayama K."/>
        </authorList>
    </citation>
    <scope>NUCLEOTIDE SEQUENCE [LARGE SCALE GENOMIC DNA]</scope>
    <source>
        <strain evidence="1 2">OMA14</strain>
    </source>
</reference>
<sequence>MSRCFCPVKTVEMVRETVECFSHALLSAQVSSVWSVPSTDNTSLHSF</sequence>
<proteinExistence type="predicted"/>